<feature type="region of interest" description="Disordered" evidence="1">
    <location>
        <begin position="1"/>
        <end position="53"/>
    </location>
</feature>
<accession>A5BTM4</accession>
<organism evidence="2">
    <name type="scientific">Vitis vinifera</name>
    <name type="common">Grape</name>
    <dbReference type="NCBI Taxonomy" id="29760"/>
    <lineage>
        <taxon>Eukaryota</taxon>
        <taxon>Viridiplantae</taxon>
        <taxon>Streptophyta</taxon>
        <taxon>Embryophyta</taxon>
        <taxon>Tracheophyta</taxon>
        <taxon>Spermatophyta</taxon>
        <taxon>Magnoliopsida</taxon>
        <taxon>eudicotyledons</taxon>
        <taxon>Gunneridae</taxon>
        <taxon>Pentapetalae</taxon>
        <taxon>rosids</taxon>
        <taxon>Vitales</taxon>
        <taxon>Vitaceae</taxon>
        <taxon>Viteae</taxon>
        <taxon>Vitis</taxon>
    </lineage>
</organism>
<reference evidence="2" key="1">
    <citation type="journal article" date="2007" name="PLoS ONE">
        <title>The first genome sequence of an elite grapevine cultivar (Pinot noir Vitis vinifera L.): coping with a highly heterozygous genome.</title>
        <authorList>
            <person name="Velasco R."/>
            <person name="Zharkikh A."/>
            <person name="Troggio M."/>
            <person name="Cartwright D.A."/>
            <person name="Cestaro A."/>
            <person name="Pruss D."/>
            <person name="Pindo M."/>
            <person name="FitzGerald L.M."/>
            <person name="Vezzulli S."/>
            <person name="Reid J."/>
            <person name="Malacarne G."/>
            <person name="Iliev D."/>
            <person name="Coppola G."/>
            <person name="Wardell B."/>
            <person name="Micheletti D."/>
            <person name="Macalma T."/>
            <person name="Facci M."/>
            <person name="Mitchell J.T."/>
            <person name="Perazzolli M."/>
            <person name="Eldredge G."/>
            <person name="Gatto P."/>
            <person name="Oyzerski R."/>
            <person name="Moretto M."/>
            <person name="Gutin N."/>
            <person name="Stefanini M."/>
            <person name="Chen Y."/>
            <person name="Segala C."/>
            <person name="Davenport C."/>
            <person name="Dematte L."/>
            <person name="Mraz A."/>
            <person name="Battilana J."/>
            <person name="Stormo K."/>
            <person name="Costa F."/>
            <person name="Tao Q."/>
            <person name="Si-Ammour A."/>
            <person name="Harkins T."/>
            <person name="Lackey A."/>
            <person name="Perbost C."/>
            <person name="Taillon B."/>
            <person name="Stella A."/>
            <person name="Solovyev V."/>
            <person name="Fawcett J.A."/>
            <person name="Sterck L."/>
            <person name="Vandepoele K."/>
            <person name="Grando S.M."/>
            <person name="Toppo S."/>
            <person name="Moser C."/>
            <person name="Lanchbury J."/>
            <person name="Bogden R."/>
            <person name="Skolnick M."/>
            <person name="Sgaramella V."/>
            <person name="Bhatnagar S.K."/>
            <person name="Fontana P."/>
            <person name="Gutin A."/>
            <person name="Van de Peer Y."/>
            <person name="Salamini F."/>
            <person name="Viola R."/>
        </authorList>
    </citation>
    <scope>NUCLEOTIDE SEQUENCE</scope>
</reference>
<protein>
    <submittedName>
        <fullName evidence="2">Uncharacterized protein</fullName>
    </submittedName>
</protein>
<dbReference type="EMBL" id="AM470652">
    <property type="protein sequence ID" value="CAN65986.1"/>
    <property type="molecule type" value="Genomic_DNA"/>
</dbReference>
<evidence type="ECO:0000256" key="1">
    <source>
        <dbReference type="SAM" id="MobiDB-lite"/>
    </source>
</evidence>
<evidence type="ECO:0000313" key="2">
    <source>
        <dbReference type="EMBL" id="CAN65986.1"/>
    </source>
</evidence>
<gene>
    <name evidence="2" type="ORF">VITISV_042143</name>
</gene>
<name>A5BTM4_VITVI</name>
<proteinExistence type="predicted"/>
<dbReference type="AlphaFoldDB" id="A5BTM4"/>
<sequence length="138" mass="14891">MGRSRIGGQPPGESNVHGPGGGITPFSKEPYVTLSRHTAPSRNKDLPFPLTNGSSNQPVPPFYSSVAVACFQVQALAVEASRQKLTSGPGRSQKTLIEDQKCSERSGWSTILRGLLYDLKQADRRSGFYPRGCGLMLV</sequence>